<gene>
    <name evidence="3" type="ORF">CY0110_04858</name>
</gene>
<feature type="transmembrane region" description="Helical" evidence="1">
    <location>
        <begin position="357"/>
        <end position="376"/>
    </location>
</feature>
<reference evidence="3 4" key="1">
    <citation type="submission" date="2007-03" db="EMBL/GenBank/DDBJ databases">
        <authorList>
            <person name="Stal L."/>
            <person name="Ferriera S."/>
            <person name="Johnson J."/>
            <person name="Kravitz S."/>
            <person name="Beeson K."/>
            <person name="Sutton G."/>
            <person name="Rogers Y.-H."/>
            <person name="Friedman R."/>
            <person name="Frazier M."/>
            <person name="Venter J.C."/>
        </authorList>
    </citation>
    <scope>NUCLEOTIDE SEQUENCE [LARGE SCALE GENOMIC DNA]</scope>
    <source>
        <strain evidence="3 4">CCY0110</strain>
    </source>
</reference>
<evidence type="ECO:0000256" key="1">
    <source>
        <dbReference type="SAM" id="Phobius"/>
    </source>
</evidence>
<dbReference type="Proteomes" id="UP000003781">
    <property type="component" value="Unassembled WGS sequence"/>
</dbReference>
<organism evidence="3 4">
    <name type="scientific">Crocosphaera chwakensis CCY0110</name>
    <dbReference type="NCBI Taxonomy" id="391612"/>
    <lineage>
        <taxon>Bacteria</taxon>
        <taxon>Bacillati</taxon>
        <taxon>Cyanobacteriota</taxon>
        <taxon>Cyanophyceae</taxon>
        <taxon>Oscillatoriophycideae</taxon>
        <taxon>Chroococcales</taxon>
        <taxon>Aphanothecaceae</taxon>
        <taxon>Crocosphaera</taxon>
        <taxon>Crocosphaera chwakensis</taxon>
    </lineage>
</organism>
<keyword evidence="1" id="KW-1133">Transmembrane helix</keyword>
<dbReference type="AlphaFoldDB" id="A3IT64"/>
<keyword evidence="3" id="KW-0808">Transferase</keyword>
<sequence>MMVNFLIIITSLSLITWIYLLLFRGWFWLSNQRINSNLKPLNQYPSVCAVIPARNEADVLPISLKSLLNQDYLGNFSIILVDDQSDDNTGKVAQNIAEKYQKADQLQVISGQGLASGWSGKLWAMKQGIEQAKKLDNKPDYLLLTDADIEHHNSNLKELINQAEKENLAMTSLMVKLRCDSFWERFLIPAFVYFFEKLYPFSWVNNPQKKMAAAAGGCILIRRDILEEIGGIEVVKQALIDDCSLAAAVKAKLQENPTKPTQGIWLGLSDKTLSLRPYDNLESIWNMVARTAYTQLNYSPLLLIGTILGLTLVYLVAPISLIIGLIIQNKIIVILGGITWLLMTISYFPTLKLYRCSPLWGLSLPLIGLLYGLMTIDSAWRHWRGKGGGWKGRFYVNS</sequence>
<keyword evidence="1" id="KW-0472">Membrane</keyword>
<keyword evidence="4" id="KW-1185">Reference proteome</keyword>
<dbReference type="EMBL" id="AAXW01000026">
    <property type="protein sequence ID" value="EAZ90368.1"/>
    <property type="molecule type" value="Genomic_DNA"/>
</dbReference>
<dbReference type="NCBIfam" id="TIGR03469">
    <property type="entry name" value="HpnB"/>
    <property type="match status" value="1"/>
</dbReference>
<proteinExistence type="predicted"/>
<feature type="transmembrane region" description="Helical" evidence="1">
    <location>
        <begin position="5"/>
        <end position="29"/>
    </location>
</feature>
<keyword evidence="1" id="KW-0812">Transmembrane</keyword>
<evidence type="ECO:0000313" key="4">
    <source>
        <dbReference type="Proteomes" id="UP000003781"/>
    </source>
</evidence>
<feature type="transmembrane region" description="Helical" evidence="1">
    <location>
        <begin position="331"/>
        <end position="351"/>
    </location>
</feature>
<dbReference type="InterPro" id="IPR017832">
    <property type="entry name" value="Glyco_trans_2_hopen-assoc_HpnB"/>
</dbReference>
<dbReference type="PANTHER" id="PTHR43646">
    <property type="entry name" value="GLYCOSYLTRANSFERASE"/>
    <property type="match status" value="1"/>
</dbReference>
<comment type="caution">
    <text evidence="3">The sequence shown here is derived from an EMBL/GenBank/DDBJ whole genome shotgun (WGS) entry which is preliminary data.</text>
</comment>
<dbReference type="GO" id="GO:0016740">
    <property type="term" value="F:transferase activity"/>
    <property type="evidence" value="ECO:0007669"/>
    <property type="project" value="UniProtKB-KW"/>
</dbReference>
<evidence type="ECO:0000259" key="2">
    <source>
        <dbReference type="Pfam" id="PF00535"/>
    </source>
</evidence>
<dbReference type="Pfam" id="PF00535">
    <property type="entry name" value="Glycos_transf_2"/>
    <property type="match status" value="1"/>
</dbReference>
<dbReference type="PANTHER" id="PTHR43646:SF3">
    <property type="entry name" value="SLR1566 PROTEIN"/>
    <property type="match status" value="1"/>
</dbReference>
<feature type="transmembrane region" description="Helical" evidence="1">
    <location>
        <begin position="301"/>
        <end position="324"/>
    </location>
</feature>
<dbReference type="eggNOG" id="COG1215">
    <property type="taxonomic scope" value="Bacteria"/>
</dbReference>
<dbReference type="Gene3D" id="3.90.550.10">
    <property type="entry name" value="Spore Coat Polysaccharide Biosynthesis Protein SpsA, Chain A"/>
    <property type="match status" value="1"/>
</dbReference>
<name>A3IT64_9CHRO</name>
<feature type="domain" description="Glycosyltransferase 2-like" evidence="2">
    <location>
        <begin position="49"/>
        <end position="230"/>
    </location>
</feature>
<dbReference type="InterPro" id="IPR029044">
    <property type="entry name" value="Nucleotide-diphossugar_trans"/>
</dbReference>
<dbReference type="SUPFAM" id="SSF53448">
    <property type="entry name" value="Nucleotide-diphospho-sugar transferases"/>
    <property type="match status" value="1"/>
</dbReference>
<evidence type="ECO:0000313" key="3">
    <source>
        <dbReference type="EMBL" id="EAZ90368.1"/>
    </source>
</evidence>
<dbReference type="InterPro" id="IPR001173">
    <property type="entry name" value="Glyco_trans_2-like"/>
</dbReference>
<protein>
    <submittedName>
        <fullName evidence="3">Glycosyl transferase, family 2</fullName>
    </submittedName>
</protein>
<accession>A3IT64</accession>